<dbReference type="PANTHER" id="PTHR43418:SF4">
    <property type="entry name" value="MULTIFUNCTIONAL TRYPTOPHAN BIOSYNTHESIS PROTEIN"/>
    <property type="match status" value="1"/>
</dbReference>
<dbReference type="InterPro" id="IPR029062">
    <property type="entry name" value="Class_I_gatase-like"/>
</dbReference>
<sequence>MDAAVLSQSSFIQTKPSLSCKRSLQTPPITQLSTFSARSRLRFVAKKRNGSAKWSMAMVNSNARSSVLDNCRKINNDPIIVIDNYDSFTYNLCQYMGELGCHFEVYRNDELTVEELKRYEFVLWPLEYSYVMRASLRDQKEGRKHDQRVPQVAA</sequence>
<dbReference type="EMBL" id="JAFEMO010000005">
    <property type="protein sequence ID" value="KAH7570821.1"/>
    <property type="molecule type" value="Genomic_DNA"/>
</dbReference>
<dbReference type="InterPro" id="IPR050472">
    <property type="entry name" value="Anth_synth/Amidotransfase"/>
</dbReference>
<proteinExistence type="predicted"/>
<keyword evidence="4" id="KW-1185">Reference proteome</keyword>
<protein>
    <recommendedName>
        <fullName evidence="2">Glutamine amidotransferase domain-containing protein</fullName>
    </recommendedName>
</protein>
<organism evidence="3 4">
    <name type="scientific">Xanthoceras sorbifolium</name>
    <dbReference type="NCBI Taxonomy" id="99658"/>
    <lineage>
        <taxon>Eukaryota</taxon>
        <taxon>Viridiplantae</taxon>
        <taxon>Streptophyta</taxon>
        <taxon>Embryophyta</taxon>
        <taxon>Tracheophyta</taxon>
        <taxon>Spermatophyta</taxon>
        <taxon>Magnoliopsida</taxon>
        <taxon>eudicotyledons</taxon>
        <taxon>Gunneridae</taxon>
        <taxon>Pentapetalae</taxon>
        <taxon>rosids</taxon>
        <taxon>malvids</taxon>
        <taxon>Sapindales</taxon>
        <taxon>Sapindaceae</taxon>
        <taxon>Xanthoceroideae</taxon>
        <taxon>Xanthoceras</taxon>
    </lineage>
</organism>
<reference evidence="3 4" key="1">
    <citation type="submission" date="2021-02" db="EMBL/GenBank/DDBJ databases">
        <title>Plant Genome Project.</title>
        <authorList>
            <person name="Zhang R.-G."/>
        </authorList>
    </citation>
    <scope>NUCLEOTIDE SEQUENCE [LARGE SCALE GENOMIC DNA]</scope>
    <source>
        <tissue evidence="3">Leaves</tissue>
    </source>
</reference>
<evidence type="ECO:0000313" key="4">
    <source>
        <dbReference type="Proteomes" id="UP000827721"/>
    </source>
</evidence>
<feature type="domain" description="Glutamine amidotransferase" evidence="2">
    <location>
        <begin position="81"/>
        <end position="116"/>
    </location>
</feature>
<gene>
    <name evidence="3" type="ORF">JRO89_XS05G0199400</name>
</gene>
<keyword evidence="1" id="KW-0315">Glutamine amidotransferase</keyword>
<dbReference type="InterPro" id="IPR017926">
    <property type="entry name" value="GATASE"/>
</dbReference>
<dbReference type="SUPFAM" id="SSF52317">
    <property type="entry name" value="Class I glutamine amidotransferase-like"/>
    <property type="match status" value="1"/>
</dbReference>
<dbReference type="Proteomes" id="UP000827721">
    <property type="component" value="Unassembled WGS sequence"/>
</dbReference>
<evidence type="ECO:0000259" key="2">
    <source>
        <dbReference type="Pfam" id="PF00117"/>
    </source>
</evidence>
<evidence type="ECO:0000313" key="3">
    <source>
        <dbReference type="EMBL" id="KAH7570821.1"/>
    </source>
</evidence>
<accession>A0ABQ8I2L5</accession>
<evidence type="ECO:0000256" key="1">
    <source>
        <dbReference type="ARBA" id="ARBA00022962"/>
    </source>
</evidence>
<dbReference type="Pfam" id="PF00117">
    <property type="entry name" value="GATase"/>
    <property type="match status" value="1"/>
</dbReference>
<comment type="caution">
    <text evidence="3">The sequence shown here is derived from an EMBL/GenBank/DDBJ whole genome shotgun (WGS) entry which is preliminary data.</text>
</comment>
<dbReference type="PANTHER" id="PTHR43418">
    <property type="entry name" value="MULTIFUNCTIONAL TRYPTOPHAN BIOSYNTHESIS PROTEIN-RELATED"/>
    <property type="match status" value="1"/>
</dbReference>
<name>A0ABQ8I2L5_9ROSI</name>
<dbReference type="Gene3D" id="3.40.50.880">
    <property type="match status" value="1"/>
</dbReference>